<keyword evidence="4" id="KW-1185">Reference proteome</keyword>
<evidence type="ECO:0000256" key="1">
    <source>
        <dbReference type="ARBA" id="ARBA00005773"/>
    </source>
</evidence>
<keyword evidence="2" id="KW-0812">Transmembrane</keyword>
<dbReference type="EMBL" id="JARAKH010000009">
    <property type="protein sequence ID" value="KAK8400865.1"/>
    <property type="molecule type" value="Genomic_DNA"/>
</dbReference>
<dbReference type="Proteomes" id="UP001487740">
    <property type="component" value="Unassembled WGS sequence"/>
</dbReference>
<dbReference type="Pfam" id="PF01770">
    <property type="entry name" value="Folate_carrier"/>
    <property type="match status" value="1"/>
</dbReference>
<proteinExistence type="inferred from homology"/>
<evidence type="ECO:0000313" key="3">
    <source>
        <dbReference type="EMBL" id="KAK8400865.1"/>
    </source>
</evidence>
<feature type="transmembrane region" description="Helical" evidence="2">
    <location>
        <begin position="73"/>
        <end position="91"/>
    </location>
</feature>
<comment type="similarity">
    <text evidence="1">Belongs to the reduced folate carrier (RFC) transporter (TC 2.A.48) family.</text>
</comment>
<feature type="transmembrane region" description="Helical" evidence="2">
    <location>
        <begin position="166"/>
        <end position="191"/>
    </location>
</feature>
<dbReference type="AlphaFoldDB" id="A0AAW0UMC2"/>
<dbReference type="PANTHER" id="PTHR10686:SF18">
    <property type="entry name" value="IP11787P-RELATED"/>
    <property type="match status" value="1"/>
</dbReference>
<feature type="transmembrane region" description="Helical" evidence="2">
    <location>
        <begin position="46"/>
        <end position="66"/>
    </location>
</feature>
<dbReference type="GO" id="GO:0090482">
    <property type="term" value="F:vitamin transmembrane transporter activity"/>
    <property type="evidence" value="ECO:0007669"/>
    <property type="project" value="InterPro"/>
</dbReference>
<dbReference type="PANTHER" id="PTHR10686">
    <property type="entry name" value="FOLATE TRANSPORTER"/>
    <property type="match status" value="1"/>
</dbReference>
<comment type="caution">
    <text evidence="3">The sequence shown here is derived from an EMBL/GenBank/DDBJ whole genome shotgun (WGS) entry which is preliminary data.</text>
</comment>
<protein>
    <recommendedName>
        <fullName evidence="5">Thiamine transporter 1</fullName>
    </recommendedName>
</protein>
<evidence type="ECO:0000313" key="4">
    <source>
        <dbReference type="Proteomes" id="UP001487740"/>
    </source>
</evidence>
<keyword evidence="2" id="KW-0472">Membrane</keyword>
<reference evidence="3 4" key="1">
    <citation type="submission" date="2023-03" db="EMBL/GenBank/DDBJ databases">
        <title>High-quality genome of Scylla paramamosain provides insights in environmental adaptation.</title>
        <authorList>
            <person name="Zhang L."/>
        </authorList>
    </citation>
    <scope>NUCLEOTIDE SEQUENCE [LARGE SCALE GENOMIC DNA]</scope>
    <source>
        <strain evidence="3">LZ_2023a</strain>
        <tissue evidence="3">Muscle</tissue>
    </source>
</reference>
<sequence length="473" mass="51309">MDTWLRTCLLLCLYGFFKELRPSEPFLTEYLKQPPMNLTDDELTYEVYPVWTYSYLSLLVGVFLLTDLLRYKPVIVAEGIGYVITWSLLLWARGVPAMQFMEFMYGIATSTEVAYYTYIYAKVAGKFYQRVTSYTRAAILTGRFLSAVLSQVLTHTGAMSYHDLNYVSLASVSVAFILACLLPSVSTSVYFHRQQYYVPTSEGNSTIQLSPVHQGQDGSGDGAGGGAVGGAGTGESWMAKFKKVLTLMMDDFKVAYSNKYLLKWSVWWAFATCGNFQVGNYIQPLWEQVLPVEKGETLYNGAVEATQTLLSALSAFGVGYVHLKLGAAGGGDAGGDLHPGRGVAGGDGPQLQHHSFLQQLHRLPGLLPSPHHHRQLPGGQEPAGGQLWPGVWDQYVHVTTAAVAPHADCGTGVAAVATHSVHRVWCVLPGTGITIPDTLHTIPESHGVCWDTGGWHVGAAAHHTPSGGATGVC</sequence>
<evidence type="ECO:0000256" key="2">
    <source>
        <dbReference type="SAM" id="Phobius"/>
    </source>
</evidence>
<dbReference type="InterPro" id="IPR002666">
    <property type="entry name" value="Folate_carrier"/>
</dbReference>
<dbReference type="EMBL" id="JARAKH010000009">
    <property type="protein sequence ID" value="KAK8400864.1"/>
    <property type="molecule type" value="Genomic_DNA"/>
</dbReference>
<dbReference type="GO" id="GO:0005886">
    <property type="term" value="C:plasma membrane"/>
    <property type="evidence" value="ECO:0007669"/>
    <property type="project" value="TreeGrafter"/>
</dbReference>
<feature type="transmembrane region" description="Helical" evidence="2">
    <location>
        <begin position="133"/>
        <end position="154"/>
    </location>
</feature>
<gene>
    <name evidence="3" type="ORF">O3P69_002552</name>
</gene>
<dbReference type="SUPFAM" id="SSF103473">
    <property type="entry name" value="MFS general substrate transporter"/>
    <property type="match status" value="1"/>
</dbReference>
<evidence type="ECO:0008006" key="5">
    <source>
        <dbReference type="Google" id="ProtNLM"/>
    </source>
</evidence>
<organism evidence="3 4">
    <name type="scientific">Scylla paramamosain</name>
    <name type="common">Mud crab</name>
    <dbReference type="NCBI Taxonomy" id="85552"/>
    <lineage>
        <taxon>Eukaryota</taxon>
        <taxon>Metazoa</taxon>
        <taxon>Ecdysozoa</taxon>
        <taxon>Arthropoda</taxon>
        <taxon>Crustacea</taxon>
        <taxon>Multicrustacea</taxon>
        <taxon>Malacostraca</taxon>
        <taxon>Eumalacostraca</taxon>
        <taxon>Eucarida</taxon>
        <taxon>Decapoda</taxon>
        <taxon>Pleocyemata</taxon>
        <taxon>Brachyura</taxon>
        <taxon>Eubrachyura</taxon>
        <taxon>Portunoidea</taxon>
        <taxon>Portunidae</taxon>
        <taxon>Portuninae</taxon>
        <taxon>Scylla</taxon>
    </lineage>
</organism>
<accession>A0AAW0UMC2</accession>
<dbReference type="InterPro" id="IPR036259">
    <property type="entry name" value="MFS_trans_sf"/>
</dbReference>
<dbReference type="NCBIfam" id="TIGR00806">
    <property type="entry name" value="rfc"/>
    <property type="match status" value="1"/>
</dbReference>
<keyword evidence="2" id="KW-1133">Transmembrane helix</keyword>
<name>A0AAW0UMC2_SCYPA</name>
<feature type="transmembrane region" description="Helical" evidence="2">
    <location>
        <begin position="103"/>
        <end position="121"/>
    </location>
</feature>